<dbReference type="Proteomes" id="UP000688137">
    <property type="component" value="Unassembled WGS sequence"/>
</dbReference>
<dbReference type="OMA" id="IGEWDSK"/>
<evidence type="ECO:0000256" key="1">
    <source>
        <dbReference type="SAM" id="MobiDB-lite"/>
    </source>
</evidence>
<feature type="compositionally biased region" description="Low complexity" evidence="1">
    <location>
        <begin position="330"/>
        <end position="342"/>
    </location>
</feature>
<evidence type="ECO:0000313" key="2">
    <source>
        <dbReference type="EMBL" id="CAD8052115.1"/>
    </source>
</evidence>
<feature type="compositionally biased region" description="Polar residues" evidence="1">
    <location>
        <begin position="355"/>
        <end position="367"/>
    </location>
</feature>
<organism evidence="2 3">
    <name type="scientific">Paramecium primaurelia</name>
    <dbReference type="NCBI Taxonomy" id="5886"/>
    <lineage>
        <taxon>Eukaryota</taxon>
        <taxon>Sar</taxon>
        <taxon>Alveolata</taxon>
        <taxon>Ciliophora</taxon>
        <taxon>Intramacronucleata</taxon>
        <taxon>Oligohymenophorea</taxon>
        <taxon>Peniculida</taxon>
        <taxon>Parameciidae</taxon>
        <taxon>Paramecium</taxon>
    </lineage>
</organism>
<sequence>MNQIKKLLVENLNYIFNILKPYKHQKISQFVEIQLQDFIQLFSRLQLIQTKLQQLFKMCDSLQKSGIALAQTQKQILKEKSEIQLQMQEIEKLLYDDTQTSLQETQKQVHDISELCGEAYKNLLDNQSFDLTKISHIQPPQMDDIGEWDSKLESSRDKTSEFDHIRKAFQVLDKAKLFEPSNLQMLMKCAENTDKQIYMDFFLQIINIQRKQQESNSKIVDERSPELREQILQMPICQEFSFESPLPSLREQEQPQQQFKHVKLEDLLKIEERLISDTSPNKQNFVKKQPANKSNIDNSFYSQHNIKHLIRRYPNNNILREKSPSEHISRSSSSLLVEQSQSTRQQKEVFKRKISQPTSITERNGNI</sequence>
<protein>
    <submittedName>
        <fullName evidence="2">Uncharacterized protein</fullName>
    </submittedName>
</protein>
<gene>
    <name evidence="2" type="ORF">PPRIM_AZ9-3.1.T0190021</name>
</gene>
<keyword evidence="3" id="KW-1185">Reference proteome</keyword>
<proteinExistence type="predicted"/>
<dbReference type="EMBL" id="CAJJDM010000016">
    <property type="protein sequence ID" value="CAD8052115.1"/>
    <property type="molecule type" value="Genomic_DNA"/>
</dbReference>
<accession>A0A8S1KEB0</accession>
<feature type="region of interest" description="Disordered" evidence="1">
    <location>
        <begin position="323"/>
        <end position="367"/>
    </location>
</feature>
<dbReference type="AlphaFoldDB" id="A0A8S1KEB0"/>
<evidence type="ECO:0000313" key="3">
    <source>
        <dbReference type="Proteomes" id="UP000688137"/>
    </source>
</evidence>
<comment type="caution">
    <text evidence="2">The sequence shown here is derived from an EMBL/GenBank/DDBJ whole genome shotgun (WGS) entry which is preliminary data.</text>
</comment>
<name>A0A8S1KEB0_PARPR</name>
<reference evidence="2" key="1">
    <citation type="submission" date="2021-01" db="EMBL/GenBank/DDBJ databases">
        <authorList>
            <consortium name="Genoscope - CEA"/>
            <person name="William W."/>
        </authorList>
    </citation>
    <scope>NUCLEOTIDE SEQUENCE</scope>
</reference>